<dbReference type="PANTHER" id="PTHR43156:SF2">
    <property type="entry name" value="STAGE II SPORULATION PROTEIN E"/>
    <property type="match status" value="1"/>
</dbReference>
<evidence type="ECO:0000256" key="1">
    <source>
        <dbReference type="ARBA" id="ARBA00022801"/>
    </source>
</evidence>
<keyword evidence="4" id="KW-1185">Reference proteome</keyword>
<organism evidence="3 4">
    <name type="scientific">Candidatus Acidiferrum panamense</name>
    <dbReference type="NCBI Taxonomy" id="2741543"/>
    <lineage>
        <taxon>Bacteria</taxon>
        <taxon>Pseudomonadati</taxon>
        <taxon>Acidobacteriota</taxon>
        <taxon>Terriglobia</taxon>
        <taxon>Candidatus Acidiferrales</taxon>
        <taxon>Candidatus Acidiferrum</taxon>
    </lineage>
</organism>
<dbReference type="InterPro" id="IPR036457">
    <property type="entry name" value="PPM-type-like_dom_sf"/>
</dbReference>
<proteinExistence type="predicted"/>
<dbReference type="AlphaFoldDB" id="A0A7V8SUU9"/>
<feature type="non-terminal residue" evidence="3">
    <location>
        <position position="1"/>
    </location>
</feature>
<comment type="caution">
    <text evidence="3">The sequence shown here is derived from an EMBL/GenBank/DDBJ whole genome shotgun (WGS) entry which is preliminary data.</text>
</comment>
<evidence type="ECO:0000313" key="4">
    <source>
        <dbReference type="Proteomes" id="UP000567293"/>
    </source>
</evidence>
<dbReference type="SUPFAM" id="SSF81606">
    <property type="entry name" value="PP2C-like"/>
    <property type="match status" value="1"/>
</dbReference>
<dbReference type="GO" id="GO:0016791">
    <property type="term" value="F:phosphatase activity"/>
    <property type="evidence" value="ECO:0007669"/>
    <property type="project" value="TreeGrafter"/>
</dbReference>
<dbReference type="InterPro" id="IPR003018">
    <property type="entry name" value="GAF"/>
</dbReference>
<dbReference type="InterPro" id="IPR029016">
    <property type="entry name" value="GAF-like_dom_sf"/>
</dbReference>
<keyword evidence="1" id="KW-0378">Hydrolase</keyword>
<reference evidence="3" key="1">
    <citation type="submission" date="2020-06" db="EMBL/GenBank/DDBJ databases">
        <title>Legume-microbial interactions unlock mineral nutrients during tropical forest succession.</title>
        <authorList>
            <person name="Epihov D.Z."/>
        </authorList>
    </citation>
    <scope>NUCLEOTIDE SEQUENCE [LARGE SCALE GENOMIC DNA]</scope>
    <source>
        <strain evidence="3">Pan2503</strain>
    </source>
</reference>
<sequence length="395" mass="43292">TVSDRNEMAALLEHQLTQALRPSSLVVYLESTDDQLLAVAGEVPPDARTIFNTQSAFAKLVRRGKPWEVSGESLDDVPAPLNFALKPDCLVPILGRDSRLAGLVVLGLRLSEEPYSREDKQLLASVASQAGVALESIRLAEKIAERIDAENRARQEMEFARQVQTRLFPQKLPPMQTLEYTGRCVPARTVGGDYYDFLELRPGRLALVLADIAGKGVPGALLMANLQANLRSQYAAAVDDLPGLLASVNRLFFQTTDTSSYATLFFADYDDATHRLRYANCGHLPALLLRCGETAQAEWLPSTCTVLGLFERWQCQVAEITIAPGDTLALYTDGVTEAANGADEEFGEARLLETLRSYRQLPVDQLIEALAGAVQKFSDGQQQDDITLVIAHCRA</sequence>
<protein>
    <submittedName>
        <fullName evidence="3">SpoIIE family protein phosphatase</fullName>
    </submittedName>
</protein>
<feature type="domain" description="PPM-type phosphatase" evidence="2">
    <location>
        <begin position="175"/>
        <end position="393"/>
    </location>
</feature>
<evidence type="ECO:0000313" key="3">
    <source>
        <dbReference type="EMBL" id="MBA0083520.1"/>
    </source>
</evidence>
<dbReference type="Pfam" id="PF13492">
    <property type="entry name" value="GAF_3"/>
    <property type="match status" value="1"/>
</dbReference>
<dbReference type="InterPro" id="IPR052016">
    <property type="entry name" value="Bact_Sigma-Reg"/>
</dbReference>
<dbReference type="Gene3D" id="3.60.40.10">
    <property type="entry name" value="PPM-type phosphatase domain"/>
    <property type="match status" value="1"/>
</dbReference>
<evidence type="ECO:0000259" key="2">
    <source>
        <dbReference type="SMART" id="SM00331"/>
    </source>
</evidence>
<dbReference type="Proteomes" id="UP000567293">
    <property type="component" value="Unassembled WGS sequence"/>
</dbReference>
<name>A0A7V8SUU9_9BACT</name>
<dbReference type="SMART" id="SM00331">
    <property type="entry name" value="PP2C_SIG"/>
    <property type="match status" value="1"/>
</dbReference>
<dbReference type="Gene3D" id="3.30.450.40">
    <property type="match status" value="1"/>
</dbReference>
<accession>A0A7V8SUU9</accession>
<dbReference type="InterPro" id="IPR001932">
    <property type="entry name" value="PPM-type_phosphatase-like_dom"/>
</dbReference>
<dbReference type="SUPFAM" id="SSF55781">
    <property type="entry name" value="GAF domain-like"/>
    <property type="match status" value="1"/>
</dbReference>
<dbReference type="PANTHER" id="PTHR43156">
    <property type="entry name" value="STAGE II SPORULATION PROTEIN E-RELATED"/>
    <property type="match status" value="1"/>
</dbReference>
<gene>
    <name evidence="3" type="ORF">HRJ53_00835</name>
</gene>
<dbReference type="EMBL" id="JACDQQ010000083">
    <property type="protein sequence ID" value="MBA0083520.1"/>
    <property type="molecule type" value="Genomic_DNA"/>
</dbReference>
<dbReference type="Pfam" id="PF07228">
    <property type="entry name" value="SpoIIE"/>
    <property type="match status" value="1"/>
</dbReference>